<keyword evidence="4 9" id="KW-0863">Zinc-finger</keyword>
<organism evidence="11 12">
    <name type="scientific">Caerostris extrusa</name>
    <name type="common">Bark spider</name>
    <name type="synonym">Caerostris bankana</name>
    <dbReference type="NCBI Taxonomy" id="172846"/>
    <lineage>
        <taxon>Eukaryota</taxon>
        <taxon>Metazoa</taxon>
        <taxon>Ecdysozoa</taxon>
        <taxon>Arthropoda</taxon>
        <taxon>Chelicerata</taxon>
        <taxon>Arachnida</taxon>
        <taxon>Araneae</taxon>
        <taxon>Araneomorphae</taxon>
        <taxon>Entelegynae</taxon>
        <taxon>Araneoidea</taxon>
        <taxon>Araneidae</taxon>
        <taxon>Caerostris</taxon>
    </lineage>
</organism>
<dbReference type="AlphaFoldDB" id="A0AAV4RZM7"/>
<dbReference type="SUPFAM" id="SSF57667">
    <property type="entry name" value="beta-beta-alpha zinc fingers"/>
    <property type="match status" value="3"/>
</dbReference>
<dbReference type="PANTHER" id="PTHR24377">
    <property type="entry name" value="IP01015P-RELATED"/>
    <property type="match status" value="1"/>
</dbReference>
<evidence type="ECO:0000256" key="8">
    <source>
        <dbReference type="ARBA" id="ARBA00023242"/>
    </source>
</evidence>
<evidence type="ECO:0000256" key="4">
    <source>
        <dbReference type="ARBA" id="ARBA00022771"/>
    </source>
</evidence>
<keyword evidence="2" id="KW-0479">Metal-binding</keyword>
<keyword evidence="7" id="KW-0804">Transcription</keyword>
<keyword evidence="5" id="KW-0862">Zinc</keyword>
<dbReference type="InterPro" id="IPR050826">
    <property type="entry name" value="Krueppel_C2H2_ZnFinger"/>
</dbReference>
<protein>
    <recommendedName>
        <fullName evidence="10">C2H2-type domain-containing protein</fullName>
    </recommendedName>
</protein>
<dbReference type="FunFam" id="3.30.160.60:FF:000060">
    <property type="entry name" value="zinc finger protein 436"/>
    <property type="match status" value="1"/>
</dbReference>
<gene>
    <name evidence="11" type="ORF">CEXT_185061</name>
</gene>
<reference evidence="11 12" key="1">
    <citation type="submission" date="2021-06" db="EMBL/GenBank/DDBJ databases">
        <title>Caerostris extrusa draft genome.</title>
        <authorList>
            <person name="Kono N."/>
            <person name="Arakawa K."/>
        </authorList>
    </citation>
    <scope>NUCLEOTIDE SEQUENCE [LARGE SCALE GENOMIC DNA]</scope>
</reference>
<feature type="domain" description="C2H2-type" evidence="10">
    <location>
        <begin position="197"/>
        <end position="222"/>
    </location>
</feature>
<proteinExistence type="predicted"/>
<feature type="domain" description="C2H2-type" evidence="10">
    <location>
        <begin position="168"/>
        <end position="196"/>
    </location>
</feature>
<evidence type="ECO:0000256" key="2">
    <source>
        <dbReference type="ARBA" id="ARBA00022723"/>
    </source>
</evidence>
<dbReference type="Gene3D" id="3.30.160.60">
    <property type="entry name" value="Classic Zinc Finger"/>
    <property type="match status" value="4"/>
</dbReference>
<dbReference type="PROSITE" id="PS00028">
    <property type="entry name" value="ZINC_FINGER_C2H2_1"/>
    <property type="match status" value="5"/>
</dbReference>
<sequence>MSSHFASNSNESDNASTNQLSQYYETPLGIPILSVQNAQYNPMDPIPPTDAISPIHSNKCPEEFPPKDNPEPQYRSRSVARRYACKYCDKTFSYSWSLTIHIRTHTGEKSYKCTVCNKCCSSNFNLASHMRIHNRKTLHKCTKCSECFVSYSRLEGHFSTVHPGKKLNKCTQCDKCFAWPSELRRHFSCVHTEDRPYKCTKCGKCFAVAFNLKRHMRLHDKV</sequence>
<keyword evidence="3" id="KW-0677">Repeat</keyword>
<dbReference type="GO" id="GO:0005634">
    <property type="term" value="C:nucleus"/>
    <property type="evidence" value="ECO:0007669"/>
    <property type="project" value="UniProtKB-SubCell"/>
</dbReference>
<keyword evidence="8" id="KW-0539">Nucleus</keyword>
<dbReference type="FunFam" id="3.30.160.60:FF:000624">
    <property type="entry name" value="zinc finger protein 697"/>
    <property type="match status" value="2"/>
</dbReference>
<dbReference type="InterPro" id="IPR013087">
    <property type="entry name" value="Znf_C2H2_type"/>
</dbReference>
<feature type="domain" description="C2H2-type" evidence="10">
    <location>
        <begin position="139"/>
        <end position="167"/>
    </location>
</feature>
<name>A0AAV4RZM7_CAEEX</name>
<comment type="subcellular location">
    <subcellularLocation>
        <location evidence="1">Nucleus</location>
    </subcellularLocation>
</comment>
<dbReference type="GO" id="GO:0008270">
    <property type="term" value="F:zinc ion binding"/>
    <property type="evidence" value="ECO:0007669"/>
    <property type="project" value="UniProtKB-KW"/>
</dbReference>
<dbReference type="EMBL" id="BPLR01008699">
    <property type="protein sequence ID" value="GIY26564.1"/>
    <property type="molecule type" value="Genomic_DNA"/>
</dbReference>
<feature type="domain" description="C2H2-type" evidence="10">
    <location>
        <begin position="111"/>
        <end position="138"/>
    </location>
</feature>
<evidence type="ECO:0000256" key="3">
    <source>
        <dbReference type="ARBA" id="ARBA00022737"/>
    </source>
</evidence>
<keyword evidence="12" id="KW-1185">Reference proteome</keyword>
<evidence type="ECO:0000256" key="9">
    <source>
        <dbReference type="PROSITE-ProRule" id="PRU00042"/>
    </source>
</evidence>
<feature type="domain" description="C2H2-type" evidence="10">
    <location>
        <begin position="83"/>
        <end position="110"/>
    </location>
</feature>
<keyword evidence="6" id="KW-0805">Transcription regulation</keyword>
<evidence type="ECO:0000313" key="11">
    <source>
        <dbReference type="EMBL" id="GIY26564.1"/>
    </source>
</evidence>
<evidence type="ECO:0000256" key="6">
    <source>
        <dbReference type="ARBA" id="ARBA00023015"/>
    </source>
</evidence>
<evidence type="ECO:0000256" key="7">
    <source>
        <dbReference type="ARBA" id="ARBA00023163"/>
    </source>
</evidence>
<dbReference type="InterPro" id="IPR036236">
    <property type="entry name" value="Znf_C2H2_sf"/>
</dbReference>
<evidence type="ECO:0000256" key="1">
    <source>
        <dbReference type="ARBA" id="ARBA00004123"/>
    </source>
</evidence>
<evidence type="ECO:0000313" key="12">
    <source>
        <dbReference type="Proteomes" id="UP001054945"/>
    </source>
</evidence>
<evidence type="ECO:0000259" key="10">
    <source>
        <dbReference type="PROSITE" id="PS50157"/>
    </source>
</evidence>
<comment type="caution">
    <text evidence="11">The sequence shown here is derived from an EMBL/GenBank/DDBJ whole genome shotgun (WGS) entry which is preliminary data.</text>
</comment>
<accession>A0AAV4RZM7</accession>
<evidence type="ECO:0000256" key="5">
    <source>
        <dbReference type="ARBA" id="ARBA00022833"/>
    </source>
</evidence>
<dbReference type="PROSITE" id="PS50157">
    <property type="entry name" value="ZINC_FINGER_C2H2_2"/>
    <property type="match status" value="5"/>
</dbReference>
<dbReference type="SMART" id="SM00355">
    <property type="entry name" value="ZnF_C2H2"/>
    <property type="match status" value="5"/>
</dbReference>
<dbReference type="Pfam" id="PF00096">
    <property type="entry name" value="zf-C2H2"/>
    <property type="match status" value="3"/>
</dbReference>
<dbReference type="Proteomes" id="UP001054945">
    <property type="component" value="Unassembled WGS sequence"/>
</dbReference>